<proteinExistence type="predicted"/>
<dbReference type="HOGENOM" id="CLU_2892256_0_0_1"/>
<protein>
    <submittedName>
        <fullName evidence="1">Uncharacterized protein</fullName>
    </submittedName>
</protein>
<dbReference type="RefSeq" id="XP_016759569.1">
    <property type="nucleotide sequence ID" value="XM_016907954.1"/>
</dbReference>
<feature type="non-terminal residue" evidence="1">
    <location>
        <position position="1"/>
    </location>
</feature>
<dbReference type="Proteomes" id="UP000016931">
    <property type="component" value="Unassembled WGS sequence"/>
</dbReference>
<keyword evidence="2" id="KW-1185">Reference proteome</keyword>
<dbReference type="AlphaFoldDB" id="M3D1R6"/>
<name>M3D1R6_SPHMS</name>
<reference evidence="1 2" key="1">
    <citation type="journal article" date="2012" name="PLoS Pathog.">
        <title>Diverse lifestyles and strategies of plant pathogenesis encoded in the genomes of eighteen Dothideomycetes fungi.</title>
        <authorList>
            <person name="Ohm R.A."/>
            <person name="Feau N."/>
            <person name="Henrissat B."/>
            <person name="Schoch C.L."/>
            <person name="Horwitz B.A."/>
            <person name="Barry K.W."/>
            <person name="Condon B.J."/>
            <person name="Copeland A.C."/>
            <person name="Dhillon B."/>
            <person name="Glaser F."/>
            <person name="Hesse C.N."/>
            <person name="Kosti I."/>
            <person name="LaButti K."/>
            <person name="Lindquist E.A."/>
            <person name="Lucas S."/>
            <person name="Salamov A.A."/>
            <person name="Bradshaw R.E."/>
            <person name="Ciuffetti L."/>
            <person name="Hamelin R.C."/>
            <person name="Kema G.H.J."/>
            <person name="Lawrence C."/>
            <person name="Scott J.A."/>
            <person name="Spatafora J.W."/>
            <person name="Turgeon B.G."/>
            <person name="de Wit P.J.G.M."/>
            <person name="Zhong S."/>
            <person name="Goodwin S.B."/>
            <person name="Grigoriev I.V."/>
        </authorList>
    </citation>
    <scope>NUCLEOTIDE SEQUENCE [LARGE SCALE GENOMIC DNA]</scope>
    <source>
        <strain evidence="1 2">SO2202</strain>
    </source>
</reference>
<evidence type="ECO:0000313" key="2">
    <source>
        <dbReference type="Proteomes" id="UP000016931"/>
    </source>
</evidence>
<accession>M3D1R6</accession>
<gene>
    <name evidence="1" type="ORF">SEPMUDRAFT_16173</name>
</gene>
<evidence type="ECO:0000313" key="1">
    <source>
        <dbReference type="EMBL" id="EMF11448.1"/>
    </source>
</evidence>
<dbReference type="EMBL" id="KB456266">
    <property type="protein sequence ID" value="EMF11448.1"/>
    <property type="molecule type" value="Genomic_DNA"/>
</dbReference>
<dbReference type="GeneID" id="27905091"/>
<sequence length="63" mass="7222">FRTIASKPWTPPDMPMDDGEDCSTNCWCELQLDSSFCDDGLTGRMVLRTDEVDEDRTRKLPSH</sequence>
<feature type="non-terminal residue" evidence="1">
    <location>
        <position position="63"/>
    </location>
</feature>
<organism evidence="1 2">
    <name type="scientific">Sphaerulina musiva (strain SO2202)</name>
    <name type="common">Poplar stem canker fungus</name>
    <name type="synonym">Septoria musiva</name>
    <dbReference type="NCBI Taxonomy" id="692275"/>
    <lineage>
        <taxon>Eukaryota</taxon>
        <taxon>Fungi</taxon>
        <taxon>Dikarya</taxon>
        <taxon>Ascomycota</taxon>
        <taxon>Pezizomycotina</taxon>
        <taxon>Dothideomycetes</taxon>
        <taxon>Dothideomycetidae</taxon>
        <taxon>Mycosphaerellales</taxon>
        <taxon>Mycosphaerellaceae</taxon>
        <taxon>Sphaerulina</taxon>
    </lineage>
</organism>